<dbReference type="SUPFAM" id="SSF52540">
    <property type="entry name" value="P-loop containing nucleoside triphosphate hydrolases"/>
    <property type="match status" value="1"/>
</dbReference>
<accession>A0ABQ9HH06</accession>
<gene>
    <name evidence="2" type="ORF">PR048_015110</name>
</gene>
<protein>
    <recommendedName>
        <fullName evidence="1">ABC transporter domain-containing protein</fullName>
    </recommendedName>
</protein>
<evidence type="ECO:0000313" key="2">
    <source>
        <dbReference type="EMBL" id="KAJ8883268.1"/>
    </source>
</evidence>
<proteinExistence type="predicted"/>
<dbReference type="Proteomes" id="UP001159363">
    <property type="component" value="Chromosome 4"/>
</dbReference>
<dbReference type="Gene3D" id="3.40.50.300">
    <property type="entry name" value="P-loop containing nucleotide triphosphate hydrolases"/>
    <property type="match status" value="1"/>
</dbReference>
<dbReference type="Pfam" id="PF00005">
    <property type="entry name" value="ABC_tran"/>
    <property type="match status" value="1"/>
</dbReference>
<dbReference type="InterPro" id="IPR027417">
    <property type="entry name" value="P-loop_NTPase"/>
</dbReference>
<dbReference type="InterPro" id="IPR003439">
    <property type="entry name" value="ABC_transporter-like_ATP-bd"/>
</dbReference>
<name>A0ABQ9HH06_9NEOP</name>
<comment type="caution">
    <text evidence="2">The sequence shown here is derived from an EMBL/GenBank/DDBJ whole genome shotgun (WGS) entry which is preliminary data.</text>
</comment>
<dbReference type="PANTHER" id="PTHR43038">
    <property type="entry name" value="ATP-BINDING CASSETTE, SUB-FAMILY H, MEMBER 1"/>
    <property type="match status" value="1"/>
</dbReference>
<evidence type="ECO:0000313" key="3">
    <source>
        <dbReference type="Proteomes" id="UP001159363"/>
    </source>
</evidence>
<evidence type="ECO:0000259" key="1">
    <source>
        <dbReference type="Pfam" id="PF00005"/>
    </source>
</evidence>
<sequence>MIVVVGSYGLLGSSGAGKTTLLTCVVGQQVLDAGEIRVAGVTPGHRSGGVPGTKIGYMPQVRKLTAAVCLGHRGVV</sequence>
<dbReference type="PANTHER" id="PTHR43038:SF3">
    <property type="entry name" value="ABC TRANSPORTER G FAMILY MEMBER 20 ISOFORM X1"/>
    <property type="match status" value="1"/>
</dbReference>
<organism evidence="2 3">
    <name type="scientific">Dryococelus australis</name>
    <dbReference type="NCBI Taxonomy" id="614101"/>
    <lineage>
        <taxon>Eukaryota</taxon>
        <taxon>Metazoa</taxon>
        <taxon>Ecdysozoa</taxon>
        <taxon>Arthropoda</taxon>
        <taxon>Hexapoda</taxon>
        <taxon>Insecta</taxon>
        <taxon>Pterygota</taxon>
        <taxon>Neoptera</taxon>
        <taxon>Polyneoptera</taxon>
        <taxon>Phasmatodea</taxon>
        <taxon>Verophasmatodea</taxon>
        <taxon>Anareolatae</taxon>
        <taxon>Phasmatidae</taxon>
        <taxon>Eurycanthinae</taxon>
        <taxon>Dryococelus</taxon>
    </lineage>
</organism>
<keyword evidence="3" id="KW-1185">Reference proteome</keyword>
<dbReference type="EMBL" id="JARBHB010000005">
    <property type="protein sequence ID" value="KAJ8883268.1"/>
    <property type="molecule type" value="Genomic_DNA"/>
</dbReference>
<reference evidence="2 3" key="1">
    <citation type="submission" date="2023-02" db="EMBL/GenBank/DDBJ databases">
        <title>LHISI_Scaffold_Assembly.</title>
        <authorList>
            <person name="Stuart O.P."/>
            <person name="Cleave R."/>
            <person name="Magrath M.J.L."/>
            <person name="Mikheyev A.S."/>
        </authorList>
    </citation>
    <scope>NUCLEOTIDE SEQUENCE [LARGE SCALE GENOMIC DNA]</scope>
    <source>
        <strain evidence="2">Daus_M_001</strain>
        <tissue evidence="2">Leg muscle</tissue>
    </source>
</reference>
<feature type="domain" description="ABC transporter" evidence="1">
    <location>
        <begin position="8"/>
        <end position="65"/>
    </location>
</feature>